<dbReference type="InterPro" id="IPR014729">
    <property type="entry name" value="Rossmann-like_a/b/a_fold"/>
</dbReference>
<dbReference type="NCBIfam" id="TIGR00125">
    <property type="entry name" value="cyt_tran_rel"/>
    <property type="match status" value="1"/>
</dbReference>
<dbReference type="PANTHER" id="PTHR21342:SF1">
    <property type="entry name" value="PHOSPHOPANTETHEINE ADENYLYLTRANSFERASE"/>
    <property type="match status" value="1"/>
</dbReference>
<feature type="binding site" evidence="9">
    <location>
        <begin position="93"/>
        <end position="95"/>
    </location>
    <ligand>
        <name>ATP</name>
        <dbReference type="ChEBI" id="CHEBI:30616"/>
    </ligand>
</feature>
<feature type="binding site" evidence="9">
    <location>
        <begin position="14"/>
        <end position="15"/>
    </location>
    <ligand>
        <name>ATP</name>
        <dbReference type="ChEBI" id="CHEBI:30616"/>
    </ligand>
</feature>
<feature type="binding site" evidence="9">
    <location>
        <position position="103"/>
    </location>
    <ligand>
        <name>ATP</name>
        <dbReference type="ChEBI" id="CHEBI:30616"/>
    </ligand>
</feature>
<proteinExistence type="inferred from homology"/>
<keyword evidence="12" id="KW-1185">Reference proteome</keyword>
<dbReference type="AlphaFoldDB" id="H3KHC8"/>
<dbReference type="Pfam" id="PF01467">
    <property type="entry name" value="CTP_transf_like"/>
    <property type="match status" value="1"/>
</dbReference>
<evidence type="ECO:0000256" key="8">
    <source>
        <dbReference type="ARBA" id="ARBA00029346"/>
    </source>
</evidence>
<keyword evidence="7 9" id="KW-0173">Coenzyme A biosynthesis</keyword>
<dbReference type="SUPFAM" id="SSF52374">
    <property type="entry name" value="Nucleotidylyl transferase"/>
    <property type="match status" value="1"/>
</dbReference>
<feature type="binding site" evidence="9">
    <location>
        <position position="46"/>
    </location>
    <ligand>
        <name>substrate</name>
    </ligand>
</feature>
<dbReference type="Proteomes" id="UP000004956">
    <property type="component" value="Unassembled WGS sequence"/>
</dbReference>
<keyword evidence="4 9" id="KW-0547">Nucleotide-binding</keyword>
<evidence type="ECO:0000313" key="11">
    <source>
        <dbReference type="EMBL" id="EHY30480.1"/>
    </source>
</evidence>
<evidence type="ECO:0000256" key="7">
    <source>
        <dbReference type="ARBA" id="ARBA00022993"/>
    </source>
</evidence>
<keyword evidence="3 9" id="KW-0548">Nucleotidyltransferase</keyword>
<dbReference type="GO" id="GO:0005737">
    <property type="term" value="C:cytoplasm"/>
    <property type="evidence" value="ECO:0007669"/>
    <property type="project" value="UniProtKB-SubCell"/>
</dbReference>
<dbReference type="NCBIfam" id="TIGR01510">
    <property type="entry name" value="coaD_prev_kdtB"/>
    <property type="match status" value="1"/>
</dbReference>
<feature type="binding site" evidence="9">
    <location>
        <position position="92"/>
    </location>
    <ligand>
        <name>substrate</name>
    </ligand>
</feature>
<sequence>MIERRIRRAVYPGTFDPVTLGHQNLISRAALLFDELVVAVAASEGKAPLMGLDARLAAVRTVCTDHPNVRVEAFSGLLKDFVREEEAGWIVRGVRGAADGEYEARMAGMNHLLMPEVETVLMPAAEDFRFVSSSFVREVARLGKDEYERFVDPRVIPFLRDALGR</sequence>
<evidence type="ECO:0000256" key="1">
    <source>
        <dbReference type="ARBA" id="ARBA00022490"/>
    </source>
</evidence>
<dbReference type="InterPro" id="IPR001980">
    <property type="entry name" value="PPAT"/>
</dbReference>
<evidence type="ECO:0000256" key="9">
    <source>
        <dbReference type="HAMAP-Rule" id="MF_00151"/>
    </source>
</evidence>
<evidence type="ECO:0000256" key="6">
    <source>
        <dbReference type="ARBA" id="ARBA00022842"/>
    </source>
</evidence>
<dbReference type="RefSeq" id="WP_008543439.1">
    <property type="nucleotide sequence ID" value="NZ_JH605011.1"/>
</dbReference>
<reference evidence="11 12" key="1">
    <citation type="submission" date="2011-11" db="EMBL/GenBank/DDBJ databases">
        <authorList>
            <person name="Weinstock G."/>
            <person name="Sodergren E."/>
            <person name="Clifton S."/>
            <person name="Fulton L."/>
            <person name="Fulton B."/>
            <person name="Courtney L."/>
            <person name="Fronick C."/>
            <person name="Harrison M."/>
            <person name="Strong C."/>
            <person name="Farmer C."/>
            <person name="Delahaunty K."/>
            <person name="Markovic C."/>
            <person name="Hall O."/>
            <person name="Minx P."/>
            <person name="Tomlinson C."/>
            <person name="Mitreva M."/>
            <person name="Hou S."/>
            <person name="Chen J."/>
            <person name="Wollam A."/>
            <person name="Pepin K.H."/>
            <person name="Johnson M."/>
            <person name="Bhonagiri V."/>
            <person name="Zhang X."/>
            <person name="Suruliraj S."/>
            <person name="Warren W."/>
            <person name="Chinwalla A."/>
            <person name="Mardis E.R."/>
            <person name="Wilson R.K."/>
        </authorList>
    </citation>
    <scope>NUCLEOTIDE SEQUENCE [LARGE SCALE GENOMIC DNA]</scope>
    <source>
        <strain evidence="11 12">YIT 11816</strain>
    </source>
</reference>
<organism evidence="11 12">
    <name type="scientific">Sutterella parvirubra YIT 11816</name>
    <dbReference type="NCBI Taxonomy" id="762967"/>
    <lineage>
        <taxon>Bacteria</taxon>
        <taxon>Pseudomonadati</taxon>
        <taxon>Pseudomonadota</taxon>
        <taxon>Betaproteobacteria</taxon>
        <taxon>Burkholderiales</taxon>
        <taxon>Sutterellaceae</taxon>
        <taxon>Sutterella</taxon>
    </lineage>
</organism>
<dbReference type="STRING" id="762967.HMPREF9440_02172"/>
<evidence type="ECO:0000256" key="3">
    <source>
        <dbReference type="ARBA" id="ARBA00022695"/>
    </source>
</evidence>
<comment type="function">
    <text evidence="9">Reversibly transfers an adenylyl group from ATP to 4'-phosphopantetheine, yielding dephospho-CoA (dPCoA) and pyrophosphate.</text>
</comment>
<keyword evidence="5 9" id="KW-0067">ATP-binding</keyword>
<dbReference type="InterPro" id="IPR004821">
    <property type="entry name" value="Cyt_trans-like"/>
</dbReference>
<feature type="binding site" evidence="9">
    <location>
        <position position="22"/>
    </location>
    <ligand>
        <name>ATP</name>
        <dbReference type="ChEBI" id="CHEBI:30616"/>
    </ligand>
</feature>
<name>H3KHC8_9BURK</name>
<feature type="domain" description="Cytidyltransferase-like" evidence="10">
    <location>
        <begin position="10"/>
        <end position="138"/>
    </location>
</feature>
<comment type="similarity">
    <text evidence="9">Belongs to the bacterial CoaD family.</text>
</comment>
<dbReference type="PANTHER" id="PTHR21342">
    <property type="entry name" value="PHOSPHOPANTETHEINE ADENYLYLTRANSFERASE"/>
    <property type="match status" value="1"/>
</dbReference>
<dbReference type="PATRIC" id="fig|762967.3.peg.1705"/>
<feature type="site" description="Transition state stabilizer" evidence="9">
    <location>
        <position position="22"/>
    </location>
</feature>
<keyword evidence="1 9" id="KW-0963">Cytoplasm</keyword>
<dbReference type="UniPathway" id="UPA00241">
    <property type="reaction ID" value="UER00355"/>
</dbReference>
<comment type="cofactor">
    <cofactor evidence="9">
        <name>Mg(2+)</name>
        <dbReference type="ChEBI" id="CHEBI:18420"/>
    </cofactor>
</comment>
<dbReference type="EMBL" id="AFBQ01000328">
    <property type="protein sequence ID" value="EHY30480.1"/>
    <property type="molecule type" value="Genomic_DNA"/>
</dbReference>
<evidence type="ECO:0000313" key="12">
    <source>
        <dbReference type="Proteomes" id="UP000004956"/>
    </source>
</evidence>
<dbReference type="GO" id="GO:0015937">
    <property type="term" value="P:coenzyme A biosynthetic process"/>
    <property type="evidence" value="ECO:0007669"/>
    <property type="project" value="UniProtKB-UniRule"/>
</dbReference>
<accession>H3KHC8</accession>
<evidence type="ECO:0000256" key="5">
    <source>
        <dbReference type="ARBA" id="ARBA00022840"/>
    </source>
</evidence>
<feature type="binding site" evidence="9">
    <location>
        <position position="78"/>
    </location>
    <ligand>
        <name>substrate</name>
    </ligand>
</feature>
<dbReference type="GO" id="GO:0004595">
    <property type="term" value="F:pantetheine-phosphate adenylyltransferase activity"/>
    <property type="evidence" value="ECO:0007669"/>
    <property type="project" value="UniProtKB-UniRule"/>
</dbReference>
<comment type="caution">
    <text evidence="11">The sequence shown here is derived from an EMBL/GenBank/DDBJ whole genome shotgun (WGS) entry which is preliminary data.</text>
</comment>
<evidence type="ECO:0000256" key="4">
    <source>
        <dbReference type="ARBA" id="ARBA00022741"/>
    </source>
</evidence>
<evidence type="ECO:0000259" key="10">
    <source>
        <dbReference type="Pfam" id="PF01467"/>
    </source>
</evidence>
<dbReference type="HAMAP" id="MF_00151">
    <property type="entry name" value="PPAT_bact"/>
    <property type="match status" value="1"/>
</dbReference>
<dbReference type="PRINTS" id="PR01020">
    <property type="entry name" value="LPSBIOSNTHSS"/>
</dbReference>
<protein>
    <recommendedName>
        <fullName evidence="9">Phosphopantetheine adenylyltransferase</fullName>
        <ecNumber evidence="9">2.7.7.3</ecNumber>
    </recommendedName>
    <alternativeName>
        <fullName evidence="9">Dephospho-CoA pyrophosphorylase</fullName>
    </alternativeName>
    <alternativeName>
        <fullName evidence="9">Pantetheine-phosphate adenylyltransferase</fullName>
        <shortName evidence="9">PPAT</shortName>
    </alternativeName>
</protein>
<comment type="subunit">
    <text evidence="9">Homohexamer.</text>
</comment>
<keyword evidence="2 9" id="KW-0808">Transferase</keyword>
<comment type="catalytic activity">
    <reaction evidence="8 9">
        <text>(R)-4'-phosphopantetheine + ATP + H(+) = 3'-dephospho-CoA + diphosphate</text>
        <dbReference type="Rhea" id="RHEA:19801"/>
        <dbReference type="ChEBI" id="CHEBI:15378"/>
        <dbReference type="ChEBI" id="CHEBI:30616"/>
        <dbReference type="ChEBI" id="CHEBI:33019"/>
        <dbReference type="ChEBI" id="CHEBI:57328"/>
        <dbReference type="ChEBI" id="CHEBI:61723"/>
        <dbReference type="EC" id="2.7.7.3"/>
    </reaction>
</comment>
<comment type="pathway">
    <text evidence="9">Cofactor biosynthesis; coenzyme A biosynthesis; CoA from (R)-pantothenate: step 4/5.</text>
</comment>
<comment type="subcellular location">
    <subcellularLocation>
        <location evidence="9">Cytoplasm</location>
    </subcellularLocation>
</comment>
<dbReference type="EC" id="2.7.7.3" evidence="9"/>
<evidence type="ECO:0000256" key="2">
    <source>
        <dbReference type="ARBA" id="ARBA00022679"/>
    </source>
</evidence>
<feature type="binding site" evidence="9">
    <location>
        <position position="14"/>
    </location>
    <ligand>
        <name>substrate</name>
    </ligand>
</feature>
<dbReference type="HOGENOM" id="CLU_100149_0_1_4"/>
<dbReference type="GO" id="GO:0005524">
    <property type="term" value="F:ATP binding"/>
    <property type="evidence" value="ECO:0007669"/>
    <property type="project" value="UniProtKB-KW"/>
</dbReference>
<gene>
    <name evidence="9" type="primary">coaD</name>
    <name evidence="11" type="ORF">HMPREF9440_02172</name>
</gene>
<dbReference type="Gene3D" id="3.40.50.620">
    <property type="entry name" value="HUPs"/>
    <property type="match status" value="1"/>
</dbReference>
<keyword evidence="6 9" id="KW-0460">Magnesium</keyword>
<feature type="binding site" evidence="9">
    <location>
        <begin position="128"/>
        <end position="134"/>
    </location>
    <ligand>
        <name>ATP</name>
        <dbReference type="ChEBI" id="CHEBI:30616"/>
    </ligand>
</feature>